<dbReference type="RefSeq" id="XP_025372828.1">
    <property type="nucleotide sequence ID" value="XM_025510569.1"/>
</dbReference>
<feature type="compositionally biased region" description="Polar residues" evidence="1">
    <location>
        <begin position="352"/>
        <end position="367"/>
    </location>
</feature>
<feature type="compositionally biased region" description="Pro residues" evidence="1">
    <location>
        <begin position="119"/>
        <end position="132"/>
    </location>
</feature>
<feature type="transmembrane region" description="Helical" evidence="2">
    <location>
        <begin position="605"/>
        <end position="630"/>
    </location>
</feature>
<feature type="region of interest" description="Disordered" evidence="1">
    <location>
        <begin position="1311"/>
        <end position="1335"/>
    </location>
</feature>
<feature type="region of interest" description="Disordered" evidence="1">
    <location>
        <begin position="922"/>
        <end position="942"/>
    </location>
</feature>
<feature type="region of interest" description="Disordered" evidence="1">
    <location>
        <begin position="53"/>
        <end position="245"/>
    </location>
</feature>
<dbReference type="STRING" id="1522189.A0A316W9B9"/>
<feature type="compositionally biased region" description="Basic and acidic residues" evidence="1">
    <location>
        <begin position="1194"/>
        <end position="1206"/>
    </location>
</feature>
<feature type="transmembrane region" description="Helical" evidence="2">
    <location>
        <begin position="695"/>
        <end position="715"/>
    </location>
</feature>
<feature type="compositionally biased region" description="Polar residues" evidence="1">
    <location>
        <begin position="393"/>
        <end position="406"/>
    </location>
</feature>
<feature type="compositionally biased region" description="Polar residues" evidence="1">
    <location>
        <begin position="1098"/>
        <end position="1122"/>
    </location>
</feature>
<keyword evidence="4" id="KW-1185">Reference proteome</keyword>
<dbReference type="OrthoDB" id="2575061at2759"/>
<feature type="region of interest" description="Disordered" evidence="1">
    <location>
        <begin position="863"/>
        <end position="882"/>
    </location>
</feature>
<organism evidence="3 4">
    <name type="scientific">Ceraceosorus guamensis</name>
    <dbReference type="NCBI Taxonomy" id="1522189"/>
    <lineage>
        <taxon>Eukaryota</taxon>
        <taxon>Fungi</taxon>
        <taxon>Dikarya</taxon>
        <taxon>Basidiomycota</taxon>
        <taxon>Ustilaginomycotina</taxon>
        <taxon>Exobasidiomycetes</taxon>
        <taxon>Ceraceosorales</taxon>
        <taxon>Ceraceosoraceae</taxon>
        <taxon>Ceraceosorus</taxon>
    </lineage>
</organism>
<dbReference type="GeneID" id="37032439"/>
<feature type="region of interest" description="Disordered" evidence="1">
    <location>
        <begin position="890"/>
        <end position="909"/>
    </location>
</feature>
<feature type="compositionally biased region" description="Polar residues" evidence="1">
    <location>
        <begin position="59"/>
        <end position="72"/>
    </location>
</feature>
<evidence type="ECO:0008006" key="5">
    <source>
        <dbReference type="Google" id="ProtNLM"/>
    </source>
</evidence>
<keyword evidence="2" id="KW-0812">Transmembrane</keyword>
<feature type="region of interest" description="Disordered" evidence="1">
    <location>
        <begin position="1355"/>
        <end position="1414"/>
    </location>
</feature>
<feature type="compositionally biased region" description="Basic and acidic residues" evidence="1">
    <location>
        <begin position="869"/>
        <end position="882"/>
    </location>
</feature>
<proteinExistence type="predicted"/>
<feature type="compositionally biased region" description="Polar residues" evidence="1">
    <location>
        <begin position="1212"/>
        <end position="1223"/>
    </location>
</feature>
<feature type="compositionally biased region" description="Low complexity" evidence="1">
    <location>
        <begin position="1393"/>
        <end position="1406"/>
    </location>
</feature>
<gene>
    <name evidence="3" type="ORF">IE81DRAFT_164912</name>
</gene>
<dbReference type="Proteomes" id="UP000245783">
    <property type="component" value="Unassembled WGS sequence"/>
</dbReference>
<evidence type="ECO:0000256" key="1">
    <source>
        <dbReference type="SAM" id="MobiDB-lite"/>
    </source>
</evidence>
<feature type="transmembrane region" description="Helical" evidence="2">
    <location>
        <begin position="742"/>
        <end position="770"/>
    </location>
</feature>
<evidence type="ECO:0000256" key="2">
    <source>
        <dbReference type="SAM" id="Phobius"/>
    </source>
</evidence>
<feature type="compositionally biased region" description="Polar residues" evidence="1">
    <location>
        <begin position="1025"/>
        <end position="1040"/>
    </location>
</feature>
<feature type="compositionally biased region" description="Basic and acidic residues" evidence="1">
    <location>
        <begin position="1226"/>
        <end position="1236"/>
    </location>
</feature>
<feature type="compositionally biased region" description="Low complexity" evidence="1">
    <location>
        <begin position="1255"/>
        <end position="1275"/>
    </location>
</feature>
<dbReference type="InParanoid" id="A0A316W9B9"/>
<feature type="region of interest" description="Disordered" evidence="1">
    <location>
        <begin position="985"/>
        <end position="1298"/>
    </location>
</feature>
<feature type="region of interest" description="Disordered" evidence="1">
    <location>
        <begin position="391"/>
        <end position="414"/>
    </location>
</feature>
<feature type="region of interest" description="Disordered" evidence="1">
    <location>
        <begin position="352"/>
        <end position="371"/>
    </location>
</feature>
<reference evidence="3 4" key="1">
    <citation type="journal article" date="2018" name="Mol. Biol. Evol.">
        <title>Broad Genomic Sampling Reveals a Smut Pathogenic Ancestry of the Fungal Clade Ustilaginomycotina.</title>
        <authorList>
            <person name="Kijpornyongpan T."/>
            <person name="Mondo S.J."/>
            <person name="Barry K."/>
            <person name="Sandor L."/>
            <person name="Lee J."/>
            <person name="Lipzen A."/>
            <person name="Pangilinan J."/>
            <person name="LaButti K."/>
            <person name="Hainaut M."/>
            <person name="Henrissat B."/>
            <person name="Grigoriev I.V."/>
            <person name="Spatafora J.W."/>
            <person name="Aime M.C."/>
        </authorList>
    </citation>
    <scope>NUCLEOTIDE SEQUENCE [LARGE SCALE GENOMIC DNA]</scope>
    <source>
        <strain evidence="3 4">MCA 4658</strain>
    </source>
</reference>
<feature type="compositionally biased region" description="Polar residues" evidence="1">
    <location>
        <begin position="1371"/>
        <end position="1382"/>
    </location>
</feature>
<keyword evidence="2" id="KW-0472">Membrane</keyword>
<sequence length="1414" mass="151331">MTVPRPVMNASFSETEARGRSDGSNYLPGLQHIFQRHGGEAEAALPVHIRGRRDAGHPATSSITTLPQGTFGRSSSSPLSSPRTNTSPWPGNEAGSMPMSPNYSASSAQSATTVTSTPWGPPPRGGPTPLSPAPLMSAKARGKQRMDEQLSALPDVVDQPSKPATRPEWSSIPRDLEDVRRAGSQDEVEGHTDSTRRASRERKARQAGQHSQSTDAESSASAIPGNSQEEGIGSVPSTPSSYEQRFGAGELGASDFSPLERVLTPEQAELQQRDRERRSHSLELDRELVRQRSTSMSVALGKSLDAGGGPSSAAHTRSVQRNNSETLAALHSARSISFPDATPSALLAASNRRSQSTLMGPSTSSGIGNILEPGANSLVPTSAASRMHLRLATSPSSPARTRSKSVPATPKGLAAPDQRNKLLSFLPGVLPDGRLSAAEIPPRTSSHFYEPFFAPFEGKETSPPLWRRERPISGAGGSGRISALSHIWSSGDWFTTQQLLEGIEMDRRDYGENAPDLRSYSTLFAAQTRAEMLHHLEALDALQPRLPADTKALRPLRLRSTLAQVHHRLLLLVSYAHVPATIFLDYNAIYTLVQLAIFPSTPGTAVAWWVAAGVYAAFTIFWLAGIVVIWEGLVAYRRIWTEPRPAVLPIYLSSAVFTLSSIRSFSLYSLLYRVRCSARPVDAALETMWYYRQNWPTVATLAPRAIICAVVLALYHPFSPFAALNGRDSTYFSQERDELTTFAYVVLIINASWAAWRLLLVLASATLLYVGERYQRRRQLKGSATEDRRAASTGTDRRYSAYRDFDDARTQSRAHSRTGLLANFTKRDVENGWRSRAQDRVRDTLLEFGLTRATQIVDESAAQVTSAEALEKGDGQERDDAHPSQLRAYEANPTGSMPLITEPRPAHPGDWAEAMYEEASRSLVSPIQAPSSSGKLSQQREASSALSEADVARLPAASSTSLLSAPALIGATGSLPLAVSSEPTLAPLTAREDTVSLPRGSSKRARDSDDSLEIIEDAAVAPTGPDSSASTSVAQSQGSSPRVKGIASVHSPRVSGERSNGSGAGTPEARAKDLESAQKGLVSSHDSNGSKPGRRGRATSSVSSLAESLRNAFSRTTTSSGEGSPAVAAASNPDLPEGAPPVPNLPPGWSVSSAAPVNKGARKDDPSSSLSMNEPQPTPWWSPFLPSKSSRPSTAEREAVIDEHSGEAGSRTGDTQSTLQGVSEVSGDKSTREKSSRVRPPPVSPGQSLRRVEPSGETEPPSPGPSAHTTETTSTEDSDERRLWNSFPEQSRRHPPGLIALELEQKRVEALAKRDPERTPTLSTADRVDGAASSRFDLGTSPALSLSALTPVDLVSSPDSERGGLGGFPASQATELSVSPSQGGLIPIKEESWSSSLDSAASKEPSPTSSQLKH</sequence>
<feature type="compositionally biased region" description="Basic and acidic residues" evidence="1">
    <location>
        <begin position="271"/>
        <end position="290"/>
    </location>
</feature>
<evidence type="ECO:0000313" key="3">
    <source>
        <dbReference type="EMBL" id="PWN45668.1"/>
    </source>
</evidence>
<name>A0A316W9B9_9BASI</name>
<accession>A0A316W9B9</accession>
<evidence type="ECO:0000313" key="4">
    <source>
        <dbReference type="Proteomes" id="UP000245783"/>
    </source>
</evidence>
<feature type="compositionally biased region" description="Polar residues" evidence="1">
    <location>
        <begin position="208"/>
        <end position="243"/>
    </location>
</feature>
<dbReference type="EMBL" id="KZ819354">
    <property type="protein sequence ID" value="PWN45668.1"/>
    <property type="molecule type" value="Genomic_DNA"/>
</dbReference>
<feature type="compositionally biased region" description="Basic and acidic residues" evidence="1">
    <location>
        <begin position="174"/>
        <end position="198"/>
    </location>
</feature>
<protein>
    <recommendedName>
        <fullName evidence="5">Proteophosphoglycan ppg4</fullName>
    </recommendedName>
</protein>
<feature type="region of interest" description="Disordered" evidence="1">
    <location>
        <begin position="267"/>
        <end position="321"/>
    </location>
</feature>
<feature type="transmembrane region" description="Helical" evidence="2">
    <location>
        <begin position="650"/>
        <end position="674"/>
    </location>
</feature>
<feature type="compositionally biased region" description="Low complexity" evidence="1">
    <location>
        <begin position="73"/>
        <end position="88"/>
    </location>
</feature>
<feature type="region of interest" description="Disordered" evidence="1">
    <location>
        <begin position="1"/>
        <end position="25"/>
    </location>
</feature>
<keyword evidence="2" id="KW-1133">Transmembrane helix</keyword>
<feature type="compositionally biased region" description="Low complexity" evidence="1">
    <location>
        <begin position="104"/>
        <end position="118"/>
    </location>
</feature>